<dbReference type="Gene3D" id="3.30.70.270">
    <property type="match status" value="1"/>
</dbReference>
<dbReference type="EMBL" id="MJIC01000010">
    <property type="protein sequence ID" value="OFI34896.1"/>
    <property type="molecule type" value="Genomic_DNA"/>
</dbReference>
<name>A0A1E8FGM8_9ALTE</name>
<dbReference type="STRING" id="1856405.BFC17_15110"/>
<dbReference type="InterPro" id="IPR029787">
    <property type="entry name" value="Nucleotide_cyclase"/>
</dbReference>
<dbReference type="Proteomes" id="UP000176037">
    <property type="component" value="Unassembled WGS sequence"/>
</dbReference>
<dbReference type="PROSITE" id="PS50887">
    <property type="entry name" value="GGDEF"/>
    <property type="match status" value="1"/>
</dbReference>
<evidence type="ECO:0000259" key="4">
    <source>
        <dbReference type="PROSITE" id="PS50887"/>
    </source>
</evidence>
<gene>
    <name evidence="5" type="ORF">BFC17_15110</name>
</gene>
<keyword evidence="6" id="KW-1185">Reference proteome</keyword>
<dbReference type="Pfam" id="PF00990">
    <property type="entry name" value="GGDEF"/>
    <property type="match status" value="1"/>
</dbReference>
<protein>
    <recommendedName>
        <fullName evidence="7">Response regulatory domain-containing protein</fullName>
    </recommendedName>
</protein>
<dbReference type="SUPFAM" id="SSF52172">
    <property type="entry name" value="CheY-like"/>
    <property type="match status" value="1"/>
</dbReference>
<evidence type="ECO:0000256" key="2">
    <source>
        <dbReference type="PROSITE-ProRule" id="PRU00169"/>
    </source>
</evidence>
<feature type="modified residue" description="4-aspartylphosphate" evidence="2">
    <location>
        <position position="56"/>
    </location>
</feature>
<dbReference type="PANTHER" id="PTHR44591:SF3">
    <property type="entry name" value="RESPONSE REGULATORY DOMAIN-CONTAINING PROTEIN"/>
    <property type="match status" value="1"/>
</dbReference>
<evidence type="ECO:0008006" key="7">
    <source>
        <dbReference type="Google" id="ProtNLM"/>
    </source>
</evidence>
<dbReference type="Pfam" id="PF00072">
    <property type="entry name" value="Response_reg"/>
    <property type="match status" value="1"/>
</dbReference>
<dbReference type="InterPro" id="IPR050595">
    <property type="entry name" value="Bact_response_regulator"/>
</dbReference>
<dbReference type="GO" id="GO:0000160">
    <property type="term" value="P:phosphorelay signal transduction system"/>
    <property type="evidence" value="ECO:0007669"/>
    <property type="project" value="InterPro"/>
</dbReference>
<dbReference type="SMART" id="SM00448">
    <property type="entry name" value="REC"/>
    <property type="match status" value="1"/>
</dbReference>
<evidence type="ECO:0000256" key="1">
    <source>
        <dbReference type="ARBA" id="ARBA00022553"/>
    </source>
</evidence>
<dbReference type="SMART" id="SM00267">
    <property type="entry name" value="GGDEF"/>
    <property type="match status" value="1"/>
</dbReference>
<dbReference type="InterPro" id="IPR043128">
    <property type="entry name" value="Rev_trsase/Diguanyl_cyclase"/>
</dbReference>
<evidence type="ECO:0000259" key="3">
    <source>
        <dbReference type="PROSITE" id="PS50110"/>
    </source>
</evidence>
<dbReference type="PROSITE" id="PS50110">
    <property type="entry name" value="RESPONSE_REGULATORY"/>
    <property type="match status" value="1"/>
</dbReference>
<dbReference type="AlphaFoldDB" id="A0A1E8FGM8"/>
<dbReference type="InterPro" id="IPR000160">
    <property type="entry name" value="GGDEF_dom"/>
</dbReference>
<feature type="domain" description="GGDEF" evidence="4">
    <location>
        <begin position="166"/>
        <end position="301"/>
    </location>
</feature>
<accession>A0A1E8FGM8</accession>
<evidence type="ECO:0000313" key="6">
    <source>
        <dbReference type="Proteomes" id="UP000176037"/>
    </source>
</evidence>
<dbReference type="Gene3D" id="3.40.50.2300">
    <property type="match status" value="1"/>
</dbReference>
<dbReference type="SUPFAM" id="SSF55073">
    <property type="entry name" value="Nucleotide cyclase"/>
    <property type="match status" value="1"/>
</dbReference>
<proteinExistence type="predicted"/>
<evidence type="ECO:0000313" key="5">
    <source>
        <dbReference type="EMBL" id="OFI34896.1"/>
    </source>
</evidence>
<sequence length="301" mass="33090">MKSIDQCSVLVVDDDEIARLMLIAMLSEICHCEAAGSAEEAFKHLASSPIDLILLDINMPGTSGLEFCEQIRANHNFVKIPVIFITSSVERNVQEACWLAGGSDFVKKPVVGSTLKQRVANQLKSRVVSESAYHAGFDDPLTGMKTEHYLFNEVGDVLNYCLHSSQPFSLLLVKVSGIDEINKHQGFLRGNQAIQSVARVIEGLLDVPLRRCCRIRGATFAISLPNMDESQGLKFVDEVSQALSKYLFSKGTMLPLNIRFKSAIVTSDEANPETSLVKLLDQCRTALAANKAGKYLIPDRS</sequence>
<dbReference type="CDD" id="cd00156">
    <property type="entry name" value="REC"/>
    <property type="match status" value="1"/>
</dbReference>
<dbReference type="OrthoDB" id="9812260at2"/>
<comment type="caution">
    <text evidence="5">The sequence shown here is derived from an EMBL/GenBank/DDBJ whole genome shotgun (WGS) entry which is preliminary data.</text>
</comment>
<keyword evidence="1 2" id="KW-0597">Phosphoprotein</keyword>
<dbReference type="InterPro" id="IPR001789">
    <property type="entry name" value="Sig_transdc_resp-reg_receiver"/>
</dbReference>
<feature type="domain" description="Response regulatory" evidence="3">
    <location>
        <begin position="8"/>
        <end position="123"/>
    </location>
</feature>
<reference evidence="5 6" key="1">
    <citation type="submission" date="2016-09" db="EMBL/GenBank/DDBJ databases">
        <title>Alteromonas lipolytica, a new species isolated from sea water.</title>
        <authorList>
            <person name="Wu Y.-H."/>
            <person name="Cheng H."/>
            <person name="Xu X.-W."/>
        </authorList>
    </citation>
    <scope>NUCLEOTIDE SEQUENCE [LARGE SCALE GENOMIC DNA]</scope>
    <source>
        <strain evidence="5 6">JW12</strain>
    </source>
</reference>
<dbReference type="PANTHER" id="PTHR44591">
    <property type="entry name" value="STRESS RESPONSE REGULATOR PROTEIN 1"/>
    <property type="match status" value="1"/>
</dbReference>
<organism evidence="5 6">
    <name type="scientific">Alteromonas lipolytica</name>
    <dbReference type="NCBI Taxonomy" id="1856405"/>
    <lineage>
        <taxon>Bacteria</taxon>
        <taxon>Pseudomonadati</taxon>
        <taxon>Pseudomonadota</taxon>
        <taxon>Gammaproteobacteria</taxon>
        <taxon>Alteromonadales</taxon>
        <taxon>Alteromonadaceae</taxon>
        <taxon>Alteromonas/Salinimonas group</taxon>
        <taxon>Alteromonas</taxon>
    </lineage>
</organism>
<dbReference type="InterPro" id="IPR011006">
    <property type="entry name" value="CheY-like_superfamily"/>
</dbReference>
<dbReference type="RefSeq" id="WP_070175814.1">
    <property type="nucleotide sequence ID" value="NZ_BMJR01000001.1"/>
</dbReference>